<dbReference type="GO" id="GO:0055085">
    <property type="term" value="P:transmembrane transport"/>
    <property type="evidence" value="ECO:0007669"/>
    <property type="project" value="InterPro"/>
</dbReference>
<dbReference type="EMBL" id="JAMFTH010000007">
    <property type="protein sequence ID" value="MCP8900866.1"/>
    <property type="molecule type" value="Genomic_DNA"/>
</dbReference>
<dbReference type="PROSITE" id="PS51257">
    <property type="entry name" value="PROKAR_LIPOPROTEIN"/>
    <property type="match status" value="1"/>
</dbReference>
<feature type="chain" id="PRO_5040728371" evidence="2">
    <location>
        <begin position="23"/>
        <end position="325"/>
    </location>
</feature>
<sequence length="325" mass="36286">MGNPGIKIICVALLVGLLSACAGDTEVRTLKMAHTLDQTHPVHQGIVFMADRLEEVSGGKMTIDIYPGGQLGSERELMELLQIGSLAMTKVSSSPMEGFVPAMKVFNVPYVFRDNEHFWRVLNSEEGKELLLAGDSVNLRGLGYFDAGSRSFYNVDTPVYKPEDLTGQKIRVQQSQTALQMVKSLGGSPTPISWGELYTALSQGVVDGAENNPPSFYTSKHYEVCKYYTLNEHTSVPDIVLISSYIWNNLDQQEQVWLQQAMDDAVVYQRKLWAEKTQEALDAVQEAGVTVIRPDKKPFMDKVQAMHESYKGTEIYDLIQTFKAM</sequence>
<dbReference type="NCBIfam" id="TIGR00787">
    <property type="entry name" value="dctP"/>
    <property type="match status" value="1"/>
</dbReference>
<dbReference type="Proteomes" id="UP001139319">
    <property type="component" value="Unassembled WGS sequence"/>
</dbReference>
<dbReference type="Gene3D" id="3.40.190.170">
    <property type="entry name" value="Bacterial extracellular solute-binding protein, family 7"/>
    <property type="match status" value="1"/>
</dbReference>
<keyword evidence="4" id="KW-1185">Reference proteome</keyword>
<dbReference type="GO" id="GO:0030288">
    <property type="term" value="C:outer membrane-bounded periplasmic space"/>
    <property type="evidence" value="ECO:0007669"/>
    <property type="project" value="InterPro"/>
</dbReference>
<dbReference type="AlphaFoldDB" id="A0A9X2KUF3"/>
<dbReference type="InterPro" id="IPR004682">
    <property type="entry name" value="TRAP_DctP"/>
</dbReference>
<evidence type="ECO:0000256" key="2">
    <source>
        <dbReference type="SAM" id="SignalP"/>
    </source>
</evidence>
<evidence type="ECO:0000313" key="3">
    <source>
        <dbReference type="EMBL" id="MCP8900866.1"/>
    </source>
</evidence>
<reference evidence="3" key="2">
    <citation type="submission" date="2023-01" db="EMBL/GenBank/DDBJ databases">
        <title>Gilvimarinus xylanilyticus HB14 isolated from Caulerpa lentillifera aquaculture base in Hainan, China.</title>
        <authorList>
            <person name="Zhang Y.-J."/>
        </authorList>
    </citation>
    <scope>NUCLEOTIDE SEQUENCE</scope>
    <source>
        <strain evidence="3">HB14</strain>
    </source>
</reference>
<gene>
    <name evidence="3" type="ORF">M6D89_16270</name>
</gene>
<dbReference type="NCBIfam" id="NF037995">
    <property type="entry name" value="TRAP_S1"/>
    <property type="match status" value="1"/>
</dbReference>
<dbReference type="Pfam" id="PF03480">
    <property type="entry name" value="DctP"/>
    <property type="match status" value="1"/>
</dbReference>
<dbReference type="GO" id="GO:0030246">
    <property type="term" value="F:carbohydrate binding"/>
    <property type="evidence" value="ECO:0007669"/>
    <property type="project" value="TreeGrafter"/>
</dbReference>
<dbReference type="PIRSF" id="PIRSF006470">
    <property type="entry name" value="DctB"/>
    <property type="match status" value="1"/>
</dbReference>
<dbReference type="PANTHER" id="PTHR33376">
    <property type="match status" value="1"/>
</dbReference>
<reference evidence="3" key="1">
    <citation type="submission" date="2022-05" db="EMBL/GenBank/DDBJ databases">
        <authorList>
            <person name="Sun H.-N."/>
        </authorList>
    </citation>
    <scope>NUCLEOTIDE SEQUENCE</scope>
    <source>
        <strain evidence="3">HB14</strain>
    </source>
</reference>
<keyword evidence="1 2" id="KW-0732">Signal</keyword>
<evidence type="ECO:0000313" key="4">
    <source>
        <dbReference type="Proteomes" id="UP001139319"/>
    </source>
</evidence>
<dbReference type="InterPro" id="IPR018389">
    <property type="entry name" value="DctP_fam"/>
</dbReference>
<accession>A0A9X2KUF3</accession>
<dbReference type="RefSeq" id="WP_253969154.1">
    <property type="nucleotide sequence ID" value="NZ_JAMFTH010000007.1"/>
</dbReference>
<organism evidence="3 4">
    <name type="scientific">Gilvimarinus xylanilyticus</name>
    <dbReference type="NCBI Taxonomy" id="2944139"/>
    <lineage>
        <taxon>Bacteria</taxon>
        <taxon>Pseudomonadati</taxon>
        <taxon>Pseudomonadota</taxon>
        <taxon>Gammaproteobacteria</taxon>
        <taxon>Cellvibrionales</taxon>
        <taxon>Cellvibrionaceae</taxon>
        <taxon>Gilvimarinus</taxon>
    </lineage>
</organism>
<comment type="caution">
    <text evidence="3">The sequence shown here is derived from an EMBL/GenBank/DDBJ whole genome shotgun (WGS) entry which is preliminary data.</text>
</comment>
<name>A0A9X2KUF3_9GAMM</name>
<evidence type="ECO:0000256" key="1">
    <source>
        <dbReference type="ARBA" id="ARBA00022729"/>
    </source>
</evidence>
<protein>
    <submittedName>
        <fullName evidence="3">TRAP transporter substrate-binding protein</fullName>
    </submittedName>
</protein>
<dbReference type="InterPro" id="IPR038404">
    <property type="entry name" value="TRAP_DctP_sf"/>
</dbReference>
<dbReference type="CDD" id="cd13671">
    <property type="entry name" value="PBP2_TRAP_SBP_like_3"/>
    <property type="match status" value="1"/>
</dbReference>
<feature type="signal peptide" evidence="2">
    <location>
        <begin position="1"/>
        <end position="22"/>
    </location>
</feature>
<dbReference type="PANTHER" id="PTHR33376:SF2">
    <property type="entry name" value="DICARBOXYLATE-BINDING PERIPLASMIC PROTEIN"/>
    <property type="match status" value="1"/>
</dbReference>
<proteinExistence type="predicted"/>